<name>A0A921AVJ5_9BACT</name>
<keyword evidence="4 8" id="KW-1003">Cell membrane</keyword>
<feature type="transmembrane region" description="Helical" evidence="8">
    <location>
        <begin position="228"/>
        <end position="247"/>
    </location>
</feature>
<proteinExistence type="inferred from homology"/>
<keyword evidence="3" id="KW-0813">Transport</keyword>
<dbReference type="Proteomes" id="UP000698963">
    <property type="component" value="Unassembled WGS sequence"/>
</dbReference>
<gene>
    <name evidence="9" type="ORF">K8W16_03630</name>
</gene>
<comment type="similarity">
    <text evidence="2 8">Belongs to the 4-toluene sulfonate uptake permease (TSUP) (TC 2.A.102) family.</text>
</comment>
<keyword evidence="5 8" id="KW-0812">Transmembrane</keyword>
<feature type="transmembrane region" description="Helical" evidence="8">
    <location>
        <begin position="7"/>
        <end position="35"/>
    </location>
</feature>
<evidence type="ECO:0000313" key="9">
    <source>
        <dbReference type="EMBL" id="HJD96721.1"/>
    </source>
</evidence>
<evidence type="ECO:0000256" key="8">
    <source>
        <dbReference type="RuleBase" id="RU363041"/>
    </source>
</evidence>
<dbReference type="GO" id="GO:0005886">
    <property type="term" value="C:plasma membrane"/>
    <property type="evidence" value="ECO:0007669"/>
    <property type="project" value="UniProtKB-SubCell"/>
</dbReference>
<keyword evidence="6 8" id="KW-1133">Transmembrane helix</keyword>
<comment type="subcellular location">
    <subcellularLocation>
        <location evidence="1 8">Cell membrane</location>
        <topology evidence="1 8">Multi-pass membrane protein</topology>
    </subcellularLocation>
</comment>
<accession>A0A921AVJ5</accession>
<feature type="transmembrane region" description="Helical" evidence="8">
    <location>
        <begin position="72"/>
        <end position="91"/>
    </location>
</feature>
<protein>
    <recommendedName>
        <fullName evidence="8">Probable membrane transporter protein</fullName>
    </recommendedName>
</protein>
<feature type="transmembrane region" description="Helical" evidence="8">
    <location>
        <begin position="128"/>
        <end position="146"/>
    </location>
</feature>
<comment type="caution">
    <text evidence="9">The sequence shown here is derived from an EMBL/GenBank/DDBJ whole genome shotgun (WGS) entry which is preliminary data.</text>
</comment>
<dbReference type="PANTHER" id="PTHR30269">
    <property type="entry name" value="TRANSMEMBRANE PROTEIN YFCA"/>
    <property type="match status" value="1"/>
</dbReference>
<feature type="transmembrane region" description="Helical" evidence="8">
    <location>
        <begin position="97"/>
        <end position="116"/>
    </location>
</feature>
<evidence type="ECO:0000256" key="2">
    <source>
        <dbReference type="ARBA" id="ARBA00009142"/>
    </source>
</evidence>
<dbReference type="RefSeq" id="WP_304121235.1">
    <property type="nucleotide sequence ID" value="NZ_DYZA01000068.1"/>
</dbReference>
<evidence type="ECO:0000256" key="4">
    <source>
        <dbReference type="ARBA" id="ARBA00022475"/>
    </source>
</evidence>
<feature type="transmembrane region" description="Helical" evidence="8">
    <location>
        <begin position="166"/>
        <end position="183"/>
    </location>
</feature>
<feature type="transmembrane region" description="Helical" evidence="8">
    <location>
        <begin position="190"/>
        <end position="208"/>
    </location>
</feature>
<evidence type="ECO:0000256" key="5">
    <source>
        <dbReference type="ARBA" id="ARBA00022692"/>
    </source>
</evidence>
<dbReference type="Pfam" id="PF01925">
    <property type="entry name" value="TauE"/>
    <property type="match status" value="1"/>
</dbReference>
<feature type="transmembrane region" description="Helical" evidence="8">
    <location>
        <begin position="41"/>
        <end position="60"/>
    </location>
</feature>
<dbReference type="PANTHER" id="PTHR30269:SF37">
    <property type="entry name" value="MEMBRANE TRANSPORTER PROTEIN"/>
    <property type="match status" value="1"/>
</dbReference>
<organism evidence="9 10">
    <name type="scientific">Mailhella massiliensis</name>
    <dbReference type="NCBI Taxonomy" id="1903261"/>
    <lineage>
        <taxon>Bacteria</taxon>
        <taxon>Pseudomonadati</taxon>
        <taxon>Thermodesulfobacteriota</taxon>
        <taxon>Desulfovibrionia</taxon>
        <taxon>Desulfovibrionales</taxon>
        <taxon>Desulfovibrionaceae</taxon>
        <taxon>Mailhella</taxon>
    </lineage>
</organism>
<evidence type="ECO:0000256" key="7">
    <source>
        <dbReference type="ARBA" id="ARBA00023136"/>
    </source>
</evidence>
<evidence type="ECO:0000256" key="6">
    <source>
        <dbReference type="ARBA" id="ARBA00022989"/>
    </source>
</evidence>
<evidence type="ECO:0000256" key="3">
    <source>
        <dbReference type="ARBA" id="ARBA00022448"/>
    </source>
</evidence>
<sequence length="248" mass="26987">MDWSLIPLIFIPTLLGGVFQTLTGFGSGILLMMVLPLFVPLLQASAISTVTGLCLTFSLGMSLRRHADYRGMIFPLAVFLCFSATAIHIGPSINTRLLGTLFGFFLLGLAIWLHFADKGHKNRKFSKPATMALAALSGVTSGWFGLSGPPMAVYFMARLGDDKMRYIATTQVFFFIIGAFNTGVRVFEGILTWSMMSLAVWGIVGMWLGKTLGLKILSRIDAGKMRDLIHAGLAVTGLLTVLKNIIFV</sequence>
<dbReference type="EMBL" id="DYZA01000068">
    <property type="protein sequence ID" value="HJD96721.1"/>
    <property type="molecule type" value="Genomic_DNA"/>
</dbReference>
<evidence type="ECO:0000256" key="1">
    <source>
        <dbReference type="ARBA" id="ARBA00004651"/>
    </source>
</evidence>
<evidence type="ECO:0000313" key="10">
    <source>
        <dbReference type="Proteomes" id="UP000698963"/>
    </source>
</evidence>
<dbReference type="AlphaFoldDB" id="A0A921AVJ5"/>
<dbReference type="InterPro" id="IPR052017">
    <property type="entry name" value="TSUP"/>
</dbReference>
<keyword evidence="7 8" id="KW-0472">Membrane</keyword>
<reference evidence="9" key="2">
    <citation type="submission" date="2021-09" db="EMBL/GenBank/DDBJ databases">
        <authorList>
            <person name="Gilroy R."/>
        </authorList>
    </citation>
    <scope>NUCLEOTIDE SEQUENCE</scope>
    <source>
        <strain evidence="9">ChiGjej2B2-19336</strain>
    </source>
</reference>
<dbReference type="InterPro" id="IPR002781">
    <property type="entry name" value="TM_pro_TauE-like"/>
</dbReference>
<reference evidence="9" key="1">
    <citation type="journal article" date="2021" name="PeerJ">
        <title>Extensive microbial diversity within the chicken gut microbiome revealed by metagenomics and culture.</title>
        <authorList>
            <person name="Gilroy R."/>
            <person name="Ravi A."/>
            <person name="Getino M."/>
            <person name="Pursley I."/>
            <person name="Horton D.L."/>
            <person name="Alikhan N.F."/>
            <person name="Baker D."/>
            <person name="Gharbi K."/>
            <person name="Hall N."/>
            <person name="Watson M."/>
            <person name="Adriaenssens E.M."/>
            <person name="Foster-Nyarko E."/>
            <person name="Jarju S."/>
            <person name="Secka A."/>
            <person name="Antonio M."/>
            <person name="Oren A."/>
            <person name="Chaudhuri R.R."/>
            <person name="La Ragione R."/>
            <person name="Hildebrand F."/>
            <person name="Pallen M.J."/>
        </authorList>
    </citation>
    <scope>NUCLEOTIDE SEQUENCE</scope>
    <source>
        <strain evidence="9">ChiGjej2B2-19336</strain>
    </source>
</reference>